<feature type="domain" description="Rab-GAP TBC" evidence="2">
    <location>
        <begin position="37"/>
        <end position="234"/>
    </location>
</feature>
<dbReference type="SUPFAM" id="SSF47923">
    <property type="entry name" value="Ypt/Rab-GAP domain of gyp1p"/>
    <property type="match status" value="4"/>
</dbReference>
<dbReference type="STRING" id="578462.A0A0L0SQC0"/>
<dbReference type="PANTHER" id="PTHR20913">
    <property type="entry name" value="TBC1 DOMAIN FAMILY MEMBER 20/GTPASE"/>
    <property type="match status" value="1"/>
</dbReference>
<evidence type="ECO:0000313" key="4">
    <source>
        <dbReference type="Proteomes" id="UP000054350"/>
    </source>
</evidence>
<dbReference type="GO" id="GO:0005096">
    <property type="term" value="F:GTPase activator activity"/>
    <property type="evidence" value="ECO:0007669"/>
    <property type="project" value="UniProtKB-KW"/>
</dbReference>
<protein>
    <recommendedName>
        <fullName evidence="2">Rab-GAP TBC domain-containing protein</fullName>
    </recommendedName>
</protein>
<evidence type="ECO:0000256" key="1">
    <source>
        <dbReference type="ARBA" id="ARBA00022468"/>
    </source>
</evidence>
<name>A0A0L0SQC0_ALLM3</name>
<dbReference type="InterPro" id="IPR000195">
    <property type="entry name" value="Rab-GAP-TBC_dom"/>
</dbReference>
<dbReference type="eggNOG" id="KOG2595">
    <property type="taxonomic scope" value="Eukaryota"/>
</dbReference>
<keyword evidence="4" id="KW-1185">Reference proteome</keyword>
<accession>A0A0L0SQC0</accession>
<dbReference type="OrthoDB" id="206700at2759"/>
<reference evidence="3 4" key="1">
    <citation type="submission" date="2009-11" db="EMBL/GenBank/DDBJ databases">
        <title>Annotation of Allomyces macrogynus ATCC 38327.</title>
        <authorList>
            <consortium name="The Broad Institute Genome Sequencing Platform"/>
            <person name="Russ C."/>
            <person name="Cuomo C."/>
            <person name="Burger G."/>
            <person name="Gray M.W."/>
            <person name="Holland P.W.H."/>
            <person name="King N."/>
            <person name="Lang F.B.F."/>
            <person name="Roger A.J."/>
            <person name="Ruiz-Trillo I."/>
            <person name="Young S.K."/>
            <person name="Zeng Q."/>
            <person name="Gargeya S."/>
            <person name="Fitzgerald M."/>
            <person name="Haas B."/>
            <person name="Abouelleil A."/>
            <person name="Alvarado L."/>
            <person name="Arachchi H.M."/>
            <person name="Berlin A."/>
            <person name="Chapman S.B."/>
            <person name="Gearin G."/>
            <person name="Goldberg J."/>
            <person name="Griggs A."/>
            <person name="Gujja S."/>
            <person name="Hansen M."/>
            <person name="Heiman D."/>
            <person name="Howarth C."/>
            <person name="Larimer J."/>
            <person name="Lui A."/>
            <person name="MacDonald P.J.P."/>
            <person name="McCowen C."/>
            <person name="Montmayeur A."/>
            <person name="Murphy C."/>
            <person name="Neiman D."/>
            <person name="Pearson M."/>
            <person name="Priest M."/>
            <person name="Roberts A."/>
            <person name="Saif S."/>
            <person name="Shea T."/>
            <person name="Sisk P."/>
            <person name="Stolte C."/>
            <person name="Sykes S."/>
            <person name="Wortman J."/>
            <person name="Nusbaum C."/>
            <person name="Birren B."/>
        </authorList>
    </citation>
    <scope>NUCLEOTIDE SEQUENCE [LARGE SCALE GENOMIC DNA]</scope>
    <source>
        <strain evidence="3 4">ATCC 38327</strain>
    </source>
</reference>
<reference evidence="4" key="2">
    <citation type="submission" date="2009-11" db="EMBL/GenBank/DDBJ databases">
        <title>The Genome Sequence of Allomyces macrogynus strain ATCC 38327.</title>
        <authorList>
            <consortium name="The Broad Institute Genome Sequencing Platform"/>
            <person name="Russ C."/>
            <person name="Cuomo C."/>
            <person name="Shea T."/>
            <person name="Young S.K."/>
            <person name="Zeng Q."/>
            <person name="Koehrsen M."/>
            <person name="Haas B."/>
            <person name="Borodovsky M."/>
            <person name="Guigo R."/>
            <person name="Alvarado L."/>
            <person name="Berlin A."/>
            <person name="Borenstein D."/>
            <person name="Chen Z."/>
            <person name="Engels R."/>
            <person name="Freedman E."/>
            <person name="Gellesch M."/>
            <person name="Goldberg J."/>
            <person name="Griggs A."/>
            <person name="Gujja S."/>
            <person name="Heiman D."/>
            <person name="Hepburn T."/>
            <person name="Howarth C."/>
            <person name="Jen D."/>
            <person name="Larson L."/>
            <person name="Lewis B."/>
            <person name="Mehta T."/>
            <person name="Park D."/>
            <person name="Pearson M."/>
            <person name="Roberts A."/>
            <person name="Saif S."/>
            <person name="Shenoy N."/>
            <person name="Sisk P."/>
            <person name="Stolte C."/>
            <person name="Sykes S."/>
            <person name="Walk T."/>
            <person name="White J."/>
            <person name="Yandava C."/>
            <person name="Burger G."/>
            <person name="Gray M.W."/>
            <person name="Holland P.W.H."/>
            <person name="King N."/>
            <person name="Lang F.B.F."/>
            <person name="Roger A.J."/>
            <person name="Ruiz-Trillo I."/>
            <person name="Lander E."/>
            <person name="Nusbaum C."/>
        </authorList>
    </citation>
    <scope>NUCLEOTIDE SEQUENCE [LARGE SCALE GENOMIC DNA]</scope>
    <source>
        <strain evidence="4">ATCC 38327</strain>
    </source>
</reference>
<dbReference type="InterPro" id="IPR045913">
    <property type="entry name" value="TBC20/Gyp8-like"/>
</dbReference>
<keyword evidence="1" id="KW-0343">GTPase activation</keyword>
<organism evidence="3 4">
    <name type="scientific">Allomyces macrogynus (strain ATCC 38327)</name>
    <name type="common">Allomyces javanicus var. macrogynus</name>
    <dbReference type="NCBI Taxonomy" id="578462"/>
    <lineage>
        <taxon>Eukaryota</taxon>
        <taxon>Fungi</taxon>
        <taxon>Fungi incertae sedis</taxon>
        <taxon>Blastocladiomycota</taxon>
        <taxon>Blastocladiomycetes</taxon>
        <taxon>Blastocladiales</taxon>
        <taxon>Blastocladiaceae</taxon>
        <taxon>Allomyces</taxon>
    </lineage>
</organism>
<gene>
    <name evidence="3" type="ORF">AMAG_09928</name>
</gene>
<dbReference type="EMBL" id="GG745345">
    <property type="protein sequence ID" value="KNE64569.1"/>
    <property type="molecule type" value="Genomic_DNA"/>
</dbReference>
<sequence>MAASGDHDHHDRDLDLEIALDRQDLATIRAIGIARGFRTTALRQRAWPLLLRCANGLAHPAVDPPAPPSDDAVAETRFEDQVRKDVHRSFVHFANIWRDPNDEHGGRPRLQAQLHRMLVTVLAKLPFLHYYQGFHDICTVLLLVLGEHMATHAVQVLALYFLRDAMHRSNDPALAQMRIILPILKHENKAVFDLFQDVELEPHFCFGWITTWFAAIVRSFDDVCRLFDLFLSCNPILPIYVAAAIVLDQADELLEHDREFDIVCASLLRLPQYESIEPWIATAYDLFAKYPIASIQGSTGWAFDENCAALRWDSDFHADLHRPPYPAAHIPVLMHLTATTAVADHDRNLEAALGRHDLAAVRSIGIARGFRTTAYRRRAWPLLLRCAADLVHPAIDLTLPLADDFLPETPFDEQVRKDVRRSFVHFADVWRNPHDEHGGKPKLQTQLYHMVVRVLARFPFLHYYQGLHDICTVLLLVLGERMGTYAAQVLAVYYLRDAMHETLHPTMAQMRILLPILKNENKAVFELFQEVELEPHFCISWITTWFAHDLRSFDDVCRLFDFFLSSNPILPVYVAAAIILDQTDELLEQDREFDLVYAYLSRLPPYESIEHWIATAHRLFRKYPIPGIQGITGWAFDDNCAALRWDRDFPFALRRAPFPVDDVPTLMQSTSTALARAGGDTPYGFTPRPLVLRVVRAGYVPVEGDGRALLLITAVAIGILSMGIGMIQQHDAVAPAAAVAVASKGSAEGLDVLRRVLVSFLRG</sequence>
<evidence type="ECO:0000313" key="3">
    <source>
        <dbReference type="EMBL" id="KNE64569.1"/>
    </source>
</evidence>
<evidence type="ECO:0000259" key="2">
    <source>
        <dbReference type="PROSITE" id="PS50086"/>
    </source>
</evidence>
<dbReference type="PANTHER" id="PTHR20913:SF7">
    <property type="entry name" value="RE60063P"/>
    <property type="match status" value="1"/>
</dbReference>
<dbReference type="GO" id="GO:0005789">
    <property type="term" value="C:endoplasmic reticulum membrane"/>
    <property type="evidence" value="ECO:0007669"/>
    <property type="project" value="TreeGrafter"/>
</dbReference>
<dbReference type="InterPro" id="IPR035969">
    <property type="entry name" value="Rab-GAP_TBC_sf"/>
</dbReference>
<dbReference type="SMART" id="SM00164">
    <property type="entry name" value="TBC"/>
    <property type="match status" value="2"/>
</dbReference>
<feature type="domain" description="Rab-GAP TBC" evidence="2">
    <location>
        <begin position="370"/>
        <end position="567"/>
    </location>
</feature>
<dbReference type="Gene3D" id="1.10.472.80">
    <property type="entry name" value="Ypt/Rab-GAP domain of gyp1p, domain 3"/>
    <property type="match status" value="2"/>
</dbReference>
<dbReference type="GO" id="GO:0006888">
    <property type="term" value="P:endoplasmic reticulum to Golgi vesicle-mediated transport"/>
    <property type="evidence" value="ECO:0007669"/>
    <property type="project" value="TreeGrafter"/>
</dbReference>
<dbReference type="VEuPathDB" id="FungiDB:AMAG_09928"/>
<dbReference type="Proteomes" id="UP000054350">
    <property type="component" value="Unassembled WGS sequence"/>
</dbReference>
<dbReference type="Pfam" id="PF00566">
    <property type="entry name" value="RabGAP-TBC"/>
    <property type="match status" value="2"/>
</dbReference>
<proteinExistence type="predicted"/>
<dbReference type="Gene3D" id="1.10.8.1310">
    <property type="match status" value="2"/>
</dbReference>
<dbReference type="AlphaFoldDB" id="A0A0L0SQC0"/>
<dbReference type="PROSITE" id="PS50086">
    <property type="entry name" value="TBC_RABGAP"/>
    <property type="match status" value="2"/>
</dbReference>